<sequence>MYNNWSKRANIVSSFLHWYKIESIVDYLQSLRDYIIHPGDDHKNIKAIPTLVRTECPVGTESRFPEDGLFVCQGYGKWGLKIDIIQIFVDTIVHPKRLERSYWNLSSQGQSEEILLSLIDDLFQIIEQMSDVVDRASFEKRYGLQWVDL</sequence>
<evidence type="ECO:0000313" key="1">
    <source>
        <dbReference type="EMBL" id="OAD78682.1"/>
    </source>
</evidence>
<dbReference type="AlphaFoldDB" id="A0A162UXR9"/>
<dbReference type="EMBL" id="KV440973">
    <property type="protein sequence ID" value="OAD78682.1"/>
    <property type="molecule type" value="Genomic_DNA"/>
</dbReference>
<evidence type="ECO:0000313" key="2">
    <source>
        <dbReference type="Proteomes" id="UP000077315"/>
    </source>
</evidence>
<dbReference type="InterPro" id="IPR036417">
    <property type="entry name" value="TMV-like_coat_sf"/>
</dbReference>
<organism evidence="1 2">
    <name type="scientific">Phycomyces blakesleeanus (strain ATCC 8743b / DSM 1359 / FGSC 10004 / NBRC 33097 / NRRL 1555)</name>
    <dbReference type="NCBI Taxonomy" id="763407"/>
    <lineage>
        <taxon>Eukaryota</taxon>
        <taxon>Fungi</taxon>
        <taxon>Fungi incertae sedis</taxon>
        <taxon>Mucoromycota</taxon>
        <taxon>Mucoromycotina</taxon>
        <taxon>Mucoromycetes</taxon>
        <taxon>Mucorales</taxon>
        <taxon>Phycomycetaceae</taxon>
        <taxon>Phycomyces</taxon>
    </lineage>
</organism>
<dbReference type="RefSeq" id="XP_018296722.1">
    <property type="nucleotide sequence ID" value="XM_018434868.1"/>
</dbReference>
<gene>
    <name evidence="1" type="ORF">PHYBLDRAFT_163775</name>
</gene>
<dbReference type="InParanoid" id="A0A162UXR9"/>
<dbReference type="Pfam" id="PF00721">
    <property type="entry name" value="TMV_coat"/>
    <property type="match status" value="1"/>
</dbReference>
<proteinExistence type="predicted"/>
<protein>
    <submittedName>
        <fullName evidence="1">Uncharacterized protein</fullName>
    </submittedName>
</protein>
<dbReference type="InterPro" id="IPR001337">
    <property type="entry name" value="TMV-like_coat"/>
</dbReference>
<dbReference type="Proteomes" id="UP000077315">
    <property type="component" value="Unassembled WGS sequence"/>
</dbReference>
<name>A0A162UXR9_PHYB8</name>
<dbReference type="GO" id="GO:0005198">
    <property type="term" value="F:structural molecule activity"/>
    <property type="evidence" value="ECO:0007669"/>
    <property type="project" value="InterPro"/>
</dbReference>
<keyword evidence="2" id="KW-1185">Reference proteome</keyword>
<dbReference type="VEuPathDB" id="FungiDB:PHYBLDRAFT_163775"/>
<accession>A0A162UXR9</accession>
<dbReference type="OrthoDB" id="2237965at2759"/>
<dbReference type="GeneID" id="28995774"/>
<dbReference type="SUPFAM" id="SSF47195">
    <property type="entry name" value="TMV-like viral coat proteins"/>
    <property type="match status" value="1"/>
</dbReference>
<reference evidence="2" key="1">
    <citation type="submission" date="2015-06" db="EMBL/GenBank/DDBJ databases">
        <title>Expansion of signal transduction pathways in fungi by whole-genome duplication.</title>
        <authorList>
            <consortium name="DOE Joint Genome Institute"/>
            <person name="Corrochano L.M."/>
            <person name="Kuo A."/>
            <person name="Marcet-Houben M."/>
            <person name="Polaino S."/>
            <person name="Salamov A."/>
            <person name="Villalobos J.M."/>
            <person name="Alvarez M.I."/>
            <person name="Avalos J."/>
            <person name="Benito E.P."/>
            <person name="Benoit I."/>
            <person name="Burger G."/>
            <person name="Camino L.P."/>
            <person name="Canovas D."/>
            <person name="Cerda-Olmedo E."/>
            <person name="Cheng J.-F."/>
            <person name="Dominguez A."/>
            <person name="Elias M."/>
            <person name="Eslava A.P."/>
            <person name="Glaser F."/>
            <person name="Grimwood J."/>
            <person name="Gutierrez G."/>
            <person name="Heitman J."/>
            <person name="Henrissat B."/>
            <person name="Iturriaga E.A."/>
            <person name="Lang B.F."/>
            <person name="Lavin J.L."/>
            <person name="Lee S."/>
            <person name="Li W."/>
            <person name="Lindquist E."/>
            <person name="Lopez-Garcia S."/>
            <person name="Luque E.M."/>
            <person name="Marcos A.T."/>
            <person name="Martin J."/>
            <person name="McCluskey K."/>
            <person name="Medina H.R."/>
            <person name="Miralles-Duran A."/>
            <person name="Miyazaki A."/>
            <person name="Munoz-Torres E."/>
            <person name="Oguiza J.A."/>
            <person name="Ohm R."/>
            <person name="Olmedo M."/>
            <person name="Orejas M."/>
            <person name="Ortiz-Castellanos L."/>
            <person name="Pisabarro A.G."/>
            <person name="Rodriguez-Romero J."/>
            <person name="Ruiz-Herrera J."/>
            <person name="Ruiz-Vazquez R."/>
            <person name="Sanz C."/>
            <person name="Schackwitz W."/>
            <person name="Schmutz J."/>
            <person name="Shahriari M."/>
            <person name="Shelest E."/>
            <person name="Silva-Franco F."/>
            <person name="Soanes D."/>
            <person name="Syed K."/>
            <person name="Tagua V.G."/>
            <person name="Talbot N.J."/>
            <person name="Thon M."/>
            <person name="De vries R.P."/>
            <person name="Wiebenga A."/>
            <person name="Yadav J.S."/>
            <person name="Braun E.L."/>
            <person name="Baker S."/>
            <person name="Garre V."/>
            <person name="Horwitz B."/>
            <person name="Torres-Martinez S."/>
            <person name="Idnurm A."/>
            <person name="Herrera-Estrella A."/>
            <person name="Gabaldon T."/>
            <person name="Grigoriev I.V."/>
        </authorList>
    </citation>
    <scope>NUCLEOTIDE SEQUENCE [LARGE SCALE GENOMIC DNA]</scope>
    <source>
        <strain evidence="2">NRRL 1555(-)</strain>
    </source>
</reference>